<protein>
    <recommendedName>
        <fullName evidence="4">DUF4834 domain-containing protein</fullName>
    </recommendedName>
</protein>
<evidence type="ECO:0000313" key="3">
    <source>
        <dbReference type="Proteomes" id="UP000193804"/>
    </source>
</evidence>
<feature type="region of interest" description="Disordered" evidence="1">
    <location>
        <begin position="37"/>
        <end position="80"/>
    </location>
</feature>
<evidence type="ECO:0008006" key="4">
    <source>
        <dbReference type="Google" id="ProtNLM"/>
    </source>
</evidence>
<dbReference type="Proteomes" id="UP000193804">
    <property type="component" value="Unassembled WGS sequence"/>
</dbReference>
<reference evidence="3" key="1">
    <citation type="submission" date="2017-04" db="EMBL/GenBank/DDBJ databases">
        <authorList>
            <person name="Varghese N."/>
            <person name="Submissions S."/>
        </authorList>
    </citation>
    <scope>NUCLEOTIDE SEQUENCE [LARGE SCALE GENOMIC DNA]</scope>
    <source>
        <strain evidence="3">DSM 4125</strain>
    </source>
</reference>
<organism evidence="2 3">
    <name type="scientific">Marivirga sericea</name>
    <dbReference type="NCBI Taxonomy" id="1028"/>
    <lineage>
        <taxon>Bacteria</taxon>
        <taxon>Pseudomonadati</taxon>
        <taxon>Bacteroidota</taxon>
        <taxon>Cytophagia</taxon>
        <taxon>Cytophagales</taxon>
        <taxon>Marivirgaceae</taxon>
        <taxon>Marivirga</taxon>
    </lineage>
</organism>
<sequence length="80" mass="9290">MFKFLLILFLIGYLFFKIGGFLFRLFLGRTAKAAQERQYQQNNKGRKTKDGIHIDHVPNQKGKRTGGNFKGGEYVDYEDV</sequence>
<dbReference type="OrthoDB" id="840298at2"/>
<dbReference type="RefSeq" id="WP_085516452.1">
    <property type="nucleotide sequence ID" value="NZ_FXAW01000002.1"/>
</dbReference>
<proteinExistence type="predicted"/>
<dbReference type="AlphaFoldDB" id="A0A1X7JBF3"/>
<name>A0A1X7JBF3_9BACT</name>
<keyword evidence="3" id="KW-1185">Reference proteome</keyword>
<dbReference type="EMBL" id="FXAW01000002">
    <property type="protein sequence ID" value="SMG25151.1"/>
    <property type="molecule type" value="Genomic_DNA"/>
</dbReference>
<gene>
    <name evidence="2" type="ORF">SAMN05661096_01527</name>
</gene>
<evidence type="ECO:0000256" key="1">
    <source>
        <dbReference type="SAM" id="MobiDB-lite"/>
    </source>
</evidence>
<evidence type="ECO:0000313" key="2">
    <source>
        <dbReference type="EMBL" id="SMG25151.1"/>
    </source>
</evidence>
<feature type="compositionally biased region" description="Basic and acidic residues" evidence="1">
    <location>
        <begin position="48"/>
        <end position="58"/>
    </location>
</feature>
<accession>A0A1X7JBF3</accession>
<dbReference type="STRING" id="1028.SAMN05661096_01527"/>